<dbReference type="Gene3D" id="2.120.10.30">
    <property type="entry name" value="TolB, C-terminal domain"/>
    <property type="match status" value="1"/>
</dbReference>
<evidence type="ECO:0000313" key="2">
    <source>
        <dbReference type="EMBL" id="MFC7606429.1"/>
    </source>
</evidence>
<keyword evidence="3" id="KW-1185">Reference proteome</keyword>
<comment type="caution">
    <text evidence="2">The sequence shown here is derived from an EMBL/GenBank/DDBJ whole genome shotgun (WGS) entry which is preliminary data.</text>
</comment>
<protein>
    <submittedName>
        <fullName evidence="2">TolB family protein</fullName>
    </submittedName>
</protein>
<accession>A0ABW2TF80</accession>
<evidence type="ECO:0000256" key="1">
    <source>
        <dbReference type="SAM" id="MobiDB-lite"/>
    </source>
</evidence>
<dbReference type="SUPFAM" id="SSF82171">
    <property type="entry name" value="DPP6 N-terminal domain-like"/>
    <property type="match status" value="1"/>
</dbReference>
<dbReference type="RefSeq" id="WP_386273750.1">
    <property type="nucleotide sequence ID" value="NZ_JBHSIJ010000002.1"/>
</dbReference>
<dbReference type="InterPro" id="IPR011042">
    <property type="entry name" value="6-blade_b-propeller_TolB-like"/>
</dbReference>
<name>A0ABW2TF80_9ACTN</name>
<gene>
    <name evidence="2" type="ORF">ACFQVD_40655</name>
</gene>
<dbReference type="EMBL" id="JBHTEE010000001">
    <property type="protein sequence ID" value="MFC7606429.1"/>
    <property type="molecule type" value="Genomic_DNA"/>
</dbReference>
<proteinExistence type="predicted"/>
<feature type="region of interest" description="Disordered" evidence="1">
    <location>
        <begin position="35"/>
        <end position="63"/>
    </location>
</feature>
<sequence length="334" mass="35063">MRARVAVAILATAVLAAVAVGFALLSGAARPAAPATPFTASPTAPPASSPVTGLPAGPGVLVRGTAEGPEHGRLVVAGQGRRDVLALACVRAYVAGGTGVCLREEADAPGSYETVLFDARLRETWSSPFAGVPSRARVSASGRMVSWTVFVQGDSYSDAGAFSTRSGILDTRTGDVAGTLETFAVTRDGRPYEAADVNFWGVTFAADDNRFYATMSTGGRTYLVEGDFAARRVRTLRRNVECPSLSPDGTRLAFKKPQPDGTWRPAVLDLATMSETPLAETRPVDDQPAWLDDRTVMYGVTRDARHSDVWAVPADGGGRARLLVPDAESPAPLG</sequence>
<organism evidence="2 3">
    <name type="scientific">Streptosporangium amethystogenes subsp. fukuiense</name>
    <dbReference type="NCBI Taxonomy" id="698418"/>
    <lineage>
        <taxon>Bacteria</taxon>
        <taxon>Bacillati</taxon>
        <taxon>Actinomycetota</taxon>
        <taxon>Actinomycetes</taxon>
        <taxon>Streptosporangiales</taxon>
        <taxon>Streptosporangiaceae</taxon>
        <taxon>Streptosporangium</taxon>
    </lineage>
</organism>
<reference evidence="3" key="1">
    <citation type="journal article" date="2019" name="Int. J. Syst. Evol. Microbiol.">
        <title>The Global Catalogue of Microorganisms (GCM) 10K type strain sequencing project: providing services to taxonomists for standard genome sequencing and annotation.</title>
        <authorList>
            <consortium name="The Broad Institute Genomics Platform"/>
            <consortium name="The Broad Institute Genome Sequencing Center for Infectious Disease"/>
            <person name="Wu L."/>
            <person name="Ma J."/>
        </authorList>
    </citation>
    <scope>NUCLEOTIDE SEQUENCE [LARGE SCALE GENOMIC DNA]</scope>
    <source>
        <strain evidence="3">JCM 10083</strain>
    </source>
</reference>
<evidence type="ECO:0000313" key="3">
    <source>
        <dbReference type="Proteomes" id="UP001596514"/>
    </source>
</evidence>
<dbReference type="Proteomes" id="UP001596514">
    <property type="component" value="Unassembled WGS sequence"/>
</dbReference>